<dbReference type="EMBL" id="CAJOBP010103080">
    <property type="protein sequence ID" value="CAF4981593.1"/>
    <property type="molecule type" value="Genomic_DNA"/>
</dbReference>
<keyword evidence="2" id="KW-1185">Reference proteome</keyword>
<gene>
    <name evidence="1" type="ORF">UJA718_LOCUS49338</name>
</gene>
<accession>A0A821ZDS8</accession>
<protein>
    <submittedName>
        <fullName evidence="1">Uncharacterized protein</fullName>
    </submittedName>
</protein>
<evidence type="ECO:0000313" key="2">
    <source>
        <dbReference type="Proteomes" id="UP000663873"/>
    </source>
</evidence>
<sequence length="48" mass="5476">MDEYAPSLHSDTETSVSMVRDVRTRVFDDASILSRNNHDNIPIKVDVE</sequence>
<organism evidence="1 2">
    <name type="scientific">Rotaria socialis</name>
    <dbReference type="NCBI Taxonomy" id="392032"/>
    <lineage>
        <taxon>Eukaryota</taxon>
        <taxon>Metazoa</taxon>
        <taxon>Spiralia</taxon>
        <taxon>Gnathifera</taxon>
        <taxon>Rotifera</taxon>
        <taxon>Eurotatoria</taxon>
        <taxon>Bdelloidea</taxon>
        <taxon>Philodinida</taxon>
        <taxon>Philodinidae</taxon>
        <taxon>Rotaria</taxon>
    </lineage>
</organism>
<name>A0A821ZDS8_9BILA</name>
<dbReference type="AlphaFoldDB" id="A0A821ZDS8"/>
<feature type="non-terminal residue" evidence="1">
    <location>
        <position position="48"/>
    </location>
</feature>
<evidence type="ECO:0000313" key="1">
    <source>
        <dbReference type="EMBL" id="CAF4981593.1"/>
    </source>
</evidence>
<reference evidence="1" key="1">
    <citation type="submission" date="2021-02" db="EMBL/GenBank/DDBJ databases">
        <authorList>
            <person name="Nowell W R."/>
        </authorList>
    </citation>
    <scope>NUCLEOTIDE SEQUENCE</scope>
</reference>
<proteinExistence type="predicted"/>
<comment type="caution">
    <text evidence="1">The sequence shown here is derived from an EMBL/GenBank/DDBJ whole genome shotgun (WGS) entry which is preliminary data.</text>
</comment>
<dbReference type="Proteomes" id="UP000663873">
    <property type="component" value="Unassembled WGS sequence"/>
</dbReference>